<dbReference type="CDD" id="cd15482">
    <property type="entry name" value="Sialidase_non-viral"/>
    <property type="match status" value="1"/>
</dbReference>
<dbReference type="Gene3D" id="2.130.10.10">
    <property type="entry name" value="YVTN repeat-like/Quinoprotein amine dehydrogenase"/>
    <property type="match status" value="1"/>
</dbReference>
<keyword evidence="2" id="KW-1185">Reference proteome</keyword>
<evidence type="ECO:0000313" key="1">
    <source>
        <dbReference type="EMBL" id="WRP18116.1"/>
    </source>
</evidence>
<name>A0ABZ1BZ84_9FIRM</name>
<sequence length="383" mass="41529">MAQIRLLVGTSKGGFLFTSDASRRRWDVAGPLFEGWEVYHLYALPGDPDRLWASLWTPWYGNVIQTSGDGGRTWQVAGGEFRLEPPIAAYKSLGGATQPWQFRRVWRFASPPSASGDGNAPTGGPGVLFAGAEDAALFRSEDGGRTWRELAALRHHPTHEAWEPGAGGLCLHTLGFDPTRPGRMLVAISAAGVFRSDDGGATWRPANRGLYASHTADSQPEAGYCVHSLVLHPARPEVVYIQAHSGVYRSDDAGESWRNVSEGLPSPFGFPIAVHAHDPDTVYVVPMKDDERHFPVDGALRVWRSRDGGGTWEPLSDGLPGRHFYGNVLRGAMAVDTLYPCGLYFGTTTGEVYASADEGDSWEAVALHLPRILSVEAHTVGAQ</sequence>
<reference evidence="1 2" key="1">
    <citation type="journal article" date="2024" name="Front. Microbiol.">
        <title>Novel thermophilic genera Geochorda gen. nov. and Carboxydochorda gen. nov. from the deep terrestrial subsurface reveal the ecophysiological diversity in the class Limnochordia.</title>
        <authorList>
            <person name="Karnachuk O.V."/>
            <person name="Lukina A.P."/>
            <person name="Avakyan M.R."/>
            <person name="Kadnikov V.V."/>
            <person name="Begmatov S."/>
            <person name="Beletsky A.V."/>
            <person name="Vlasova K.G."/>
            <person name="Novikov A.A."/>
            <person name="Shcherbakova V.A."/>
            <person name="Mardanov A.V."/>
            <person name="Ravin N.V."/>
        </authorList>
    </citation>
    <scope>NUCLEOTIDE SEQUENCE [LARGE SCALE GENOMIC DNA]</scope>
    <source>
        <strain evidence="1 2">L945</strain>
    </source>
</reference>
<accession>A0ABZ1BZ84</accession>
<dbReference type="EMBL" id="CP141615">
    <property type="protein sequence ID" value="WRP18116.1"/>
    <property type="molecule type" value="Genomic_DNA"/>
</dbReference>
<dbReference type="PANTHER" id="PTHR43739">
    <property type="entry name" value="XYLOGLUCANASE (EUROFUNG)"/>
    <property type="match status" value="1"/>
</dbReference>
<dbReference type="InterPro" id="IPR052025">
    <property type="entry name" value="Xyloglucanase_GH74"/>
</dbReference>
<dbReference type="InterPro" id="IPR015943">
    <property type="entry name" value="WD40/YVTN_repeat-like_dom_sf"/>
</dbReference>
<dbReference type="SUPFAM" id="SSF110296">
    <property type="entry name" value="Oligoxyloglucan reducing end-specific cellobiohydrolase"/>
    <property type="match status" value="1"/>
</dbReference>
<evidence type="ECO:0008006" key="3">
    <source>
        <dbReference type="Google" id="ProtNLM"/>
    </source>
</evidence>
<organism evidence="1 2">
    <name type="scientific">Carboxydichorda subterranea</name>
    <dbReference type="NCBI Taxonomy" id="3109565"/>
    <lineage>
        <taxon>Bacteria</taxon>
        <taxon>Bacillati</taxon>
        <taxon>Bacillota</taxon>
        <taxon>Limnochordia</taxon>
        <taxon>Limnochordales</taxon>
        <taxon>Geochordaceae</taxon>
        <taxon>Carboxydichorda</taxon>
    </lineage>
</organism>
<dbReference type="RefSeq" id="WP_324717387.1">
    <property type="nucleotide sequence ID" value="NZ_CP141615.1"/>
</dbReference>
<evidence type="ECO:0000313" key="2">
    <source>
        <dbReference type="Proteomes" id="UP001332192"/>
    </source>
</evidence>
<protein>
    <recommendedName>
        <fullName evidence="3">Exo-alpha-sialidase</fullName>
    </recommendedName>
</protein>
<dbReference type="Proteomes" id="UP001332192">
    <property type="component" value="Chromosome"/>
</dbReference>
<dbReference type="PANTHER" id="PTHR43739:SF5">
    <property type="entry name" value="EXO-ALPHA-SIALIDASE"/>
    <property type="match status" value="1"/>
</dbReference>
<proteinExistence type="predicted"/>
<gene>
    <name evidence="1" type="ORF">U7230_03680</name>
</gene>